<proteinExistence type="predicted"/>
<feature type="region of interest" description="Disordered" evidence="1">
    <location>
        <begin position="1"/>
        <end position="97"/>
    </location>
</feature>
<protein>
    <submittedName>
        <fullName evidence="2">Uncharacterized protein</fullName>
    </submittedName>
</protein>
<keyword evidence="3" id="KW-1185">Reference proteome</keyword>
<feature type="compositionally biased region" description="Basic and acidic residues" evidence="1">
    <location>
        <begin position="77"/>
        <end position="97"/>
    </location>
</feature>
<evidence type="ECO:0000256" key="1">
    <source>
        <dbReference type="SAM" id="MobiDB-lite"/>
    </source>
</evidence>
<feature type="compositionally biased region" description="Polar residues" evidence="1">
    <location>
        <begin position="59"/>
        <end position="75"/>
    </location>
</feature>
<dbReference type="Proteomes" id="UP000314294">
    <property type="component" value="Unassembled WGS sequence"/>
</dbReference>
<sequence length="97" mass="11023">MSEEDETGKASTAKLSKRVYDEYGESESGRWCPHVARGAASSARQRRRGRREPGVFLRSSRQTPDAVTYISLSQTGREMERDGEGEGEREREREREG</sequence>
<evidence type="ECO:0000313" key="2">
    <source>
        <dbReference type="EMBL" id="TNN74671.1"/>
    </source>
</evidence>
<evidence type="ECO:0000313" key="3">
    <source>
        <dbReference type="Proteomes" id="UP000314294"/>
    </source>
</evidence>
<gene>
    <name evidence="2" type="ORF">EYF80_015218</name>
</gene>
<dbReference type="AlphaFoldDB" id="A0A4Z2IA85"/>
<organism evidence="2 3">
    <name type="scientific">Liparis tanakae</name>
    <name type="common">Tanaka's snailfish</name>
    <dbReference type="NCBI Taxonomy" id="230148"/>
    <lineage>
        <taxon>Eukaryota</taxon>
        <taxon>Metazoa</taxon>
        <taxon>Chordata</taxon>
        <taxon>Craniata</taxon>
        <taxon>Vertebrata</taxon>
        <taxon>Euteleostomi</taxon>
        <taxon>Actinopterygii</taxon>
        <taxon>Neopterygii</taxon>
        <taxon>Teleostei</taxon>
        <taxon>Neoteleostei</taxon>
        <taxon>Acanthomorphata</taxon>
        <taxon>Eupercaria</taxon>
        <taxon>Perciformes</taxon>
        <taxon>Cottioidei</taxon>
        <taxon>Cottales</taxon>
        <taxon>Liparidae</taxon>
        <taxon>Liparis</taxon>
    </lineage>
</organism>
<comment type="caution">
    <text evidence="2">The sequence shown here is derived from an EMBL/GenBank/DDBJ whole genome shotgun (WGS) entry which is preliminary data.</text>
</comment>
<name>A0A4Z2IA85_9TELE</name>
<reference evidence="2 3" key="1">
    <citation type="submission" date="2019-03" db="EMBL/GenBank/DDBJ databases">
        <title>First draft genome of Liparis tanakae, snailfish: a comprehensive survey of snailfish specific genes.</title>
        <authorList>
            <person name="Kim W."/>
            <person name="Song I."/>
            <person name="Jeong J.-H."/>
            <person name="Kim D."/>
            <person name="Kim S."/>
            <person name="Ryu S."/>
            <person name="Song J.Y."/>
            <person name="Lee S.K."/>
        </authorList>
    </citation>
    <scope>NUCLEOTIDE SEQUENCE [LARGE SCALE GENOMIC DNA]</scope>
    <source>
        <tissue evidence="2">Muscle</tissue>
    </source>
</reference>
<dbReference type="EMBL" id="SRLO01000112">
    <property type="protein sequence ID" value="TNN74671.1"/>
    <property type="molecule type" value="Genomic_DNA"/>
</dbReference>
<accession>A0A4Z2IA85</accession>